<keyword evidence="5" id="KW-0479">Metal-binding</keyword>
<comment type="cofactor">
    <cofactor evidence="1">
        <name>FMN</name>
        <dbReference type="ChEBI" id="CHEBI:58210"/>
    </cofactor>
</comment>
<dbReference type="GO" id="GO:0051537">
    <property type="term" value="F:2 iron, 2 sulfur cluster binding"/>
    <property type="evidence" value="ECO:0007669"/>
    <property type="project" value="UniProtKB-KW"/>
</dbReference>
<dbReference type="EC" id="1.14.12.7" evidence="11"/>
<dbReference type="GO" id="GO:0018620">
    <property type="term" value="F:phthalate 4,5-dioxygenase activity"/>
    <property type="evidence" value="ECO:0007669"/>
    <property type="project" value="UniProtKB-EC"/>
</dbReference>
<keyword evidence="7" id="KW-0408">Iron</keyword>
<evidence type="ECO:0000256" key="2">
    <source>
        <dbReference type="ARBA" id="ARBA00022630"/>
    </source>
</evidence>
<dbReference type="Gene3D" id="3.40.50.80">
    <property type="entry name" value="Nucleotide-binding domain of ferredoxin-NADP reductase (FNR) module"/>
    <property type="match status" value="1"/>
</dbReference>
<evidence type="ECO:0000256" key="3">
    <source>
        <dbReference type="ARBA" id="ARBA00022643"/>
    </source>
</evidence>
<dbReference type="InterPro" id="IPR036010">
    <property type="entry name" value="2Fe-2S_ferredoxin-like_sf"/>
</dbReference>
<dbReference type="InterPro" id="IPR017938">
    <property type="entry name" value="Riboflavin_synthase-like_b-brl"/>
</dbReference>
<dbReference type="InterPro" id="IPR012675">
    <property type="entry name" value="Beta-grasp_dom_sf"/>
</dbReference>
<keyword evidence="6 11" id="KW-0560">Oxidoreductase</keyword>
<evidence type="ECO:0000259" key="9">
    <source>
        <dbReference type="PROSITE" id="PS51085"/>
    </source>
</evidence>
<dbReference type="Proteomes" id="UP000410984">
    <property type="component" value="Unassembled WGS sequence"/>
</dbReference>
<dbReference type="InterPro" id="IPR006058">
    <property type="entry name" value="2Fe2S_fd_BS"/>
</dbReference>
<dbReference type="Pfam" id="PF22290">
    <property type="entry name" value="DmmA-like_N"/>
    <property type="match status" value="1"/>
</dbReference>
<evidence type="ECO:0000256" key="6">
    <source>
        <dbReference type="ARBA" id="ARBA00023002"/>
    </source>
</evidence>
<dbReference type="PROSITE" id="PS51384">
    <property type="entry name" value="FAD_FR"/>
    <property type="match status" value="1"/>
</dbReference>
<keyword evidence="11" id="KW-0223">Dioxygenase</keyword>
<evidence type="ECO:0000259" key="10">
    <source>
        <dbReference type="PROSITE" id="PS51384"/>
    </source>
</evidence>
<evidence type="ECO:0000256" key="8">
    <source>
        <dbReference type="ARBA" id="ARBA00023014"/>
    </source>
</evidence>
<evidence type="ECO:0000256" key="5">
    <source>
        <dbReference type="ARBA" id="ARBA00022723"/>
    </source>
</evidence>
<dbReference type="InterPro" id="IPR054582">
    <property type="entry name" value="DmmA-like_N"/>
</dbReference>
<evidence type="ECO:0000256" key="4">
    <source>
        <dbReference type="ARBA" id="ARBA00022714"/>
    </source>
</evidence>
<dbReference type="InterPro" id="IPR050415">
    <property type="entry name" value="MRET"/>
</dbReference>
<keyword evidence="12" id="KW-1185">Reference proteome</keyword>
<dbReference type="EMBL" id="CABFPH010000001">
    <property type="protein sequence ID" value="VUD69591.1"/>
    <property type="molecule type" value="Genomic_DNA"/>
</dbReference>
<dbReference type="AlphaFoldDB" id="A0A509E5Z1"/>
<evidence type="ECO:0000256" key="7">
    <source>
        <dbReference type="ARBA" id="ARBA00023004"/>
    </source>
</evidence>
<dbReference type="OrthoDB" id="9792185at2"/>
<dbReference type="InterPro" id="IPR017927">
    <property type="entry name" value="FAD-bd_FR_type"/>
</dbReference>
<evidence type="ECO:0000313" key="12">
    <source>
        <dbReference type="Proteomes" id="UP000410984"/>
    </source>
</evidence>
<keyword evidence="8" id="KW-0411">Iron-sulfur</keyword>
<evidence type="ECO:0000313" key="11">
    <source>
        <dbReference type="EMBL" id="VUD69591.1"/>
    </source>
</evidence>
<dbReference type="InterPro" id="IPR039261">
    <property type="entry name" value="FNR_nucleotide-bd"/>
</dbReference>
<keyword evidence="2" id="KW-0285">Flavoprotein</keyword>
<feature type="domain" description="FAD-binding FR-type" evidence="10">
    <location>
        <begin position="4"/>
        <end position="106"/>
    </location>
</feature>
<dbReference type="CDD" id="cd00207">
    <property type="entry name" value="fer2"/>
    <property type="match status" value="1"/>
</dbReference>
<dbReference type="SUPFAM" id="SSF54292">
    <property type="entry name" value="2Fe-2S ferredoxin-like"/>
    <property type="match status" value="1"/>
</dbReference>
<keyword evidence="3" id="KW-0288">FMN</keyword>
<dbReference type="Gene3D" id="2.40.30.10">
    <property type="entry name" value="Translation factors"/>
    <property type="match status" value="1"/>
</dbReference>
<keyword evidence="4" id="KW-0001">2Fe-2S</keyword>
<dbReference type="Pfam" id="PF00111">
    <property type="entry name" value="Fer2"/>
    <property type="match status" value="1"/>
</dbReference>
<gene>
    <name evidence="11" type="primary">pht2</name>
    <name evidence="11" type="ORF">MET9862_00144</name>
</gene>
<proteinExistence type="predicted"/>
<dbReference type="SUPFAM" id="SSF63380">
    <property type="entry name" value="Riboflavin synthase domain-like"/>
    <property type="match status" value="1"/>
</dbReference>
<accession>A0A509E5Z1</accession>
<dbReference type="SUPFAM" id="SSF52343">
    <property type="entry name" value="Ferredoxin reductase-like, C-terminal NADP-linked domain"/>
    <property type="match status" value="1"/>
</dbReference>
<name>A0A509E5Z1_9HYPH</name>
<sequence length="315" mass="34758">MTARIIMKLLVESVRATTPEVAHISLVHPLRPQLPEWTPGAHVDLRLPDGKIRQYSLCGDPTDRMRYEIAVKREDDGRGGSSWIHRQVREGSTVHVSAPRNNFPLVQHARRHVFVAGGIGVTPFVAMTRALASEGQDFDLHLCARSAADAPLLDRLREQCGERLHCWFSSEARRFDTAALGAPAEGTHVYACGPERLVSSLTTALAETGWPSEQIHIERFAATLDENFKPEPFEARIASTGQMLHVPADRSLLDVLRENGFSMPSSCEMGVCGSCECGYSDGVVLHRDASLPLSKRQDRMMPCVSRARVSLTLAL</sequence>
<dbReference type="GO" id="GO:0046872">
    <property type="term" value="F:metal ion binding"/>
    <property type="evidence" value="ECO:0007669"/>
    <property type="project" value="UniProtKB-KW"/>
</dbReference>
<dbReference type="RefSeq" id="WP_142581176.1">
    <property type="nucleotide sequence ID" value="NZ_CABFPH010000001.1"/>
</dbReference>
<dbReference type="PROSITE" id="PS00197">
    <property type="entry name" value="2FE2S_FER_1"/>
    <property type="match status" value="1"/>
</dbReference>
<feature type="domain" description="2Fe-2S ferredoxin-type" evidence="9">
    <location>
        <begin position="233"/>
        <end position="315"/>
    </location>
</feature>
<dbReference type="CDD" id="cd06185">
    <property type="entry name" value="PDR_like"/>
    <property type="match status" value="1"/>
</dbReference>
<reference evidence="11 12" key="1">
    <citation type="submission" date="2019-06" db="EMBL/GenBank/DDBJ databases">
        <authorList>
            <person name="Rodrigo-Torres L."/>
            <person name="Arahal R. D."/>
            <person name="Lucena T."/>
        </authorList>
    </citation>
    <scope>NUCLEOTIDE SEQUENCE [LARGE SCALE GENOMIC DNA]</scope>
    <source>
        <strain evidence="11 12">SB0023/3</strain>
    </source>
</reference>
<dbReference type="PANTHER" id="PTHR47354">
    <property type="entry name" value="NADH OXIDOREDUCTASE HCR"/>
    <property type="match status" value="1"/>
</dbReference>
<dbReference type="PRINTS" id="PR00409">
    <property type="entry name" value="PHDIOXRDTASE"/>
</dbReference>
<dbReference type="PROSITE" id="PS51085">
    <property type="entry name" value="2FE2S_FER_2"/>
    <property type="match status" value="1"/>
</dbReference>
<evidence type="ECO:0000256" key="1">
    <source>
        <dbReference type="ARBA" id="ARBA00001917"/>
    </source>
</evidence>
<dbReference type="PANTHER" id="PTHR47354:SF1">
    <property type="entry name" value="CARNITINE MONOOXYGENASE REDUCTASE SUBUNIT"/>
    <property type="match status" value="1"/>
</dbReference>
<dbReference type="InterPro" id="IPR001041">
    <property type="entry name" value="2Fe-2S_ferredoxin-type"/>
</dbReference>
<organism evidence="11 12">
    <name type="scientific">Methylobacterium symbioticum</name>
    <dbReference type="NCBI Taxonomy" id="2584084"/>
    <lineage>
        <taxon>Bacteria</taxon>
        <taxon>Pseudomonadati</taxon>
        <taxon>Pseudomonadota</taxon>
        <taxon>Alphaproteobacteria</taxon>
        <taxon>Hyphomicrobiales</taxon>
        <taxon>Methylobacteriaceae</taxon>
        <taxon>Methylobacterium</taxon>
    </lineage>
</organism>
<dbReference type="Gene3D" id="3.10.20.30">
    <property type="match status" value="1"/>
</dbReference>
<protein>
    <submittedName>
        <fullName evidence="11">Phthalate 4,5-dioxygenase oxygenase reductase subunit</fullName>
        <ecNumber evidence="11">1.14.12.7</ecNumber>
    </submittedName>
</protein>